<name>A0A068V5N4_COFCA</name>
<gene>
    <name evidence="1" type="ORF">GSCOC_T00016765001</name>
</gene>
<evidence type="ECO:0000313" key="1">
    <source>
        <dbReference type="EMBL" id="CDP15867.1"/>
    </source>
</evidence>
<proteinExistence type="predicted"/>
<protein>
    <submittedName>
        <fullName evidence="1">Uncharacterized protein</fullName>
    </submittedName>
</protein>
<evidence type="ECO:0000313" key="2">
    <source>
        <dbReference type="Proteomes" id="UP000295252"/>
    </source>
</evidence>
<organism evidence="1 2">
    <name type="scientific">Coffea canephora</name>
    <name type="common">Robusta coffee</name>
    <dbReference type="NCBI Taxonomy" id="49390"/>
    <lineage>
        <taxon>Eukaryota</taxon>
        <taxon>Viridiplantae</taxon>
        <taxon>Streptophyta</taxon>
        <taxon>Embryophyta</taxon>
        <taxon>Tracheophyta</taxon>
        <taxon>Spermatophyta</taxon>
        <taxon>Magnoliopsida</taxon>
        <taxon>eudicotyledons</taxon>
        <taxon>Gunneridae</taxon>
        <taxon>Pentapetalae</taxon>
        <taxon>asterids</taxon>
        <taxon>lamiids</taxon>
        <taxon>Gentianales</taxon>
        <taxon>Rubiaceae</taxon>
        <taxon>Ixoroideae</taxon>
        <taxon>Gardenieae complex</taxon>
        <taxon>Bertiereae - Coffeeae clade</taxon>
        <taxon>Coffeeae</taxon>
        <taxon>Coffea</taxon>
    </lineage>
</organism>
<dbReference type="InParanoid" id="A0A068V5N4"/>
<dbReference type="Gramene" id="CDP15867">
    <property type="protein sequence ID" value="CDP15867"/>
    <property type="gene ID" value="GSCOC_T00016765001"/>
</dbReference>
<dbReference type="EMBL" id="HG739196">
    <property type="protein sequence ID" value="CDP15867.1"/>
    <property type="molecule type" value="Genomic_DNA"/>
</dbReference>
<dbReference type="Proteomes" id="UP000295252">
    <property type="component" value="Chromosome VII"/>
</dbReference>
<accession>A0A068V5N4</accession>
<dbReference type="AlphaFoldDB" id="A0A068V5N4"/>
<reference evidence="2" key="1">
    <citation type="journal article" date="2014" name="Science">
        <title>The coffee genome provides insight into the convergent evolution of caffeine biosynthesis.</title>
        <authorList>
            <person name="Denoeud F."/>
            <person name="Carretero-Paulet L."/>
            <person name="Dereeper A."/>
            <person name="Droc G."/>
            <person name="Guyot R."/>
            <person name="Pietrella M."/>
            <person name="Zheng C."/>
            <person name="Alberti A."/>
            <person name="Anthony F."/>
            <person name="Aprea G."/>
            <person name="Aury J.M."/>
            <person name="Bento P."/>
            <person name="Bernard M."/>
            <person name="Bocs S."/>
            <person name="Campa C."/>
            <person name="Cenci A."/>
            <person name="Combes M.C."/>
            <person name="Crouzillat D."/>
            <person name="Da Silva C."/>
            <person name="Daddiego L."/>
            <person name="De Bellis F."/>
            <person name="Dussert S."/>
            <person name="Garsmeur O."/>
            <person name="Gayraud T."/>
            <person name="Guignon V."/>
            <person name="Jahn K."/>
            <person name="Jamilloux V."/>
            <person name="Joet T."/>
            <person name="Labadie K."/>
            <person name="Lan T."/>
            <person name="Leclercq J."/>
            <person name="Lepelley M."/>
            <person name="Leroy T."/>
            <person name="Li L.T."/>
            <person name="Librado P."/>
            <person name="Lopez L."/>
            <person name="Munoz A."/>
            <person name="Noel B."/>
            <person name="Pallavicini A."/>
            <person name="Perrotta G."/>
            <person name="Poncet V."/>
            <person name="Pot D."/>
            <person name="Priyono X."/>
            <person name="Rigoreau M."/>
            <person name="Rouard M."/>
            <person name="Rozas J."/>
            <person name="Tranchant-Dubreuil C."/>
            <person name="VanBuren R."/>
            <person name="Zhang Q."/>
            <person name="Andrade A.C."/>
            <person name="Argout X."/>
            <person name="Bertrand B."/>
            <person name="de Kochko A."/>
            <person name="Graziosi G."/>
            <person name="Henry R.J."/>
            <person name="Jayarama X."/>
            <person name="Ming R."/>
            <person name="Nagai C."/>
            <person name="Rounsley S."/>
            <person name="Sankoff D."/>
            <person name="Giuliano G."/>
            <person name="Albert V.A."/>
            <person name="Wincker P."/>
            <person name="Lashermes P."/>
        </authorList>
    </citation>
    <scope>NUCLEOTIDE SEQUENCE [LARGE SCALE GENOMIC DNA]</scope>
    <source>
        <strain evidence="2">cv. DH200-94</strain>
    </source>
</reference>
<keyword evidence="2" id="KW-1185">Reference proteome</keyword>
<sequence length="129" mass="14300">MESNSYLDFSPLPYTYHSPRTLCHSSLVSHSCSYCYIHCCYCRLNSNSHCCCIVGVAIVVVIVGVTTGVSIPSIVFCEPFVVDFRNFIFLIAKGGGRGLFCGRNSRNTAIEAIGMVSTLNWCWCWCGNF</sequence>